<dbReference type="AlphaFoldDB" id="U7VDU1"/>
<dbReference type="eggNOG" id="COG2017">
    <property type="taxonomic scope" value="Bacteria"/>
</dbReference>
<evidence type="ECO:0000313" key="9">
    <source>
        <dbReference type="EMBL" id="ERT69304.1"/>
    </source>
</evidence>
<dbReference type="SUPFAM" id="SSF74650">
    <property type="entry name" value="Galactose mutarotase-like"/>
    <property type="match status" value="1"/>
</dbReference>
<organism evidence="9 10">
    <name type="scientific">Cetobacterium somerae ATCC BAA-474</name>
    <dbReference type="NCBI Taxonomy" id="1319815"/>
    <lineage>
        <taxon>Bacteria</taxon>
        <taxon>Fusobacteriati</taxon>
        <taxon>Fusobacteriota</taxon>
        <taxon>Fusobacteriia</taxon>
        <taxon>Fusobacteriales</taxon>
        <taxon>Fusobacteriaceae</taxon>
        <taxon>Cetobacterium</taxon>
    </lineage>
</organism>
<feature type="active site" description="Proton acceptor" evidence="6">
    <location>
        <position position="300"/>
    </location>
</feature>
<protein>
    <recommendedName>
        <fullName evidence="4 5">Aldose 1-epimerase</fullName>
        <ecNumber evidence="3 5">5.1.3.3</ecNumber>
    </recommendedName>
</protein>
<gene>
    <name evidence="9" type="ORF">HMPREF0202_00813</name>
</gene>
<evidence type="ECO:0000313" key="10">
    <source>
        <dbReference type="Proteomes" id="UP000017081"/>
    </source>
</evidence>
<comment type="similarity">
    <text evidence="5">Belongs to the aldose epimerase family.</text>
</comment>
<dbReference type="Pfam" id="PF01263">
    <property type="entry name" value="Aldose_epim"/>
    <property type="match status" value="1"/>
</dbReference>
<dbReference type="PANTHER" id="PTHR10091:SF0">
    <property type="entry name" value="GALACTOSE MUTAROTASE"/>
    <property type="match status" value="1"/>
</dbReference>
<evidence type="ECO:0000256" key="5">
    <source>
        <dbReference type="PIRNR" id="PIRNR005096"/>
    </source>
</evidence>
<evidence type="ECO:0000256" key="2">
    <source>
        <dbReference type="ARBA" id="ARBA00005028"/>
    </source>
</evidence>
<comment type="catalytic activity">
    <reaction evidence="1 5">
        <text>alpha-D-glucose = beta-D-glucose</text>
        <dbReference type="Rhea" id="RHEA:10264"/>
        <dbReference type="ChEBI" id="CHEBI:15903"/>
        <dbReference type="ChEBI" id="CHEBI:17925"/>
        <dbReference type="EC" id="5.1.3.3"/>
    </reaction>
</comment>
<keyword evidence="5" id="KW-0413">Isomerase</keyword>
<dbReference type="PROSITE" id="PS00545">
    <property type="entry name" value="ALDOSE_1_EPIMERASE"/>
    <property type="match status" value="1"/>
</dbReference>
<dbReference type="EC" id="5.1.3.3" evidence="3 5"/>
<keyword evidence="10" id="KW-1185">Reference proteome</keyword>
<dbReference type="GO" id="GO:0006006">
    <property type="term" value="P:glucose metabolic process"/>
    <property type="evidence" value="ECO:0007669"/>
    <property type="project" value="TreeGrafter"/>
</dbReference>
<feature type="binding site" evidence="8">
    <location>
        <begin position="178"/>
        <end position="180"/>
    </location>
    <ligand>
        <name>beta-D-galactose</name>
        <dbReference type="ChEBI" id="CHEBI:27667"/>
    </ligand>
</feature>
<reference evidence="9 10" key="1">
    <citation type="submission" date="2013-08" db="EMBL/GenBank/DDBJ databases">
        <authorList>
            <person name="Weinstock G."/>
            <person name="Sodergren E."/>
            <person name="Wylie T."/>
            <person name="Fulton L."/>
            <person name="Fulton R."/>
            <person name="Fronick C."/>
            <person name="O'Laughlin M."/>
            <person name="Godfrey J."/>
            <person name="Miner T."/>
            <person name="Herter B."/>
            <person name="Appelbaum E."/>
            <person name="Cordes M."/>
            <person name="Lek S."/>
            <person name="Wollam A."/>
            <person name="Pepin K.H."/>
            <person name="Palsikar V.B."/>
            <person name="Mitreva M."/>
            <person name="Wilson R.K."/>
        </authorList>
    </citation>
    <scope>NUCLEOTIDE SEQUENCE [LARGE SCALE GENOMIC DNA]</scope>
    <source>
        <strain evidence="9 10">ATCC BAA-474</strain>
    </source>
</reference>
<evidence type="ECO:0000256" key="3">
    <source>
        <dbReference type="ARBA" id="ARBA00013185"/>
    </source>
</evidence>
<comment type="pathway">
    <text evidence="2 5">Carbohydrate metabolism; hexose metabolism.</text>
</comment>
<evidence type="ECO:0000256" key="1">
    <source>
        <dbReference type="ARBA" id="ARBA00001614"/>
    </source>
</evidence>
<evidence type="ECO:0000256" key="8">
    <source>
        <dbReference type="PIRSR" id="PIRSR005096-3"/>
    </source>
</evidence>
<dbReference type="RefSeq" id="WP_023050358.1">
    <property type="nucleotide sequence ID" value="NZ_CP173062.2"/>
</dbReference>
<dbReference type="STRING" id="1319815.HMPREF0202_00813"/>
<dbReference type="InterPro" id="IPR018052">
    <property type="entry name" value="Ald1_epimerase_CS"/>
</dbReference>
<dbReference type="GO" id="GO:0033499">
    <property type="term" value="P:galactose catabolic process via UDP-galactose, Leloir pathway"/>
    <property type="evidence" value="ECO:0007669"/>
    <property type="project" value="TreeGrafter"/>
</dbReference>
<accession>U7VDU1</accession>
<dbReference type="InterPro" id="IPR015443">
    <property type="entry name" value="Aldose_1-epimerase"/>
</dbReference>
<evidence type="ECO:0000256" key="7">
    <source>
        <dbReference type="PIRSR" id="PIRSR005096-2"/>
    </source>
</evidence>
<dbReference type="PIRSF" id="PIRSF005096">
    <property type="entry name" value="GALM"/>
    <property type="match status" value="1"/>
</dbReference>
<dbReference type="InterPro" id="IPR011013">
    <property type="entry name" value="Gal_mutarotase_sf_dom"/>
</dbReference>
<dbReference type="HOGENOM" id="CLU_031753_1_1_0"/>
<dbReference type="Gene3D" id="2.70.98.10">
    <property type="match status" value="1"/>
</dbReference>
<dbReference type="Proteomes" id="UP000017081">
    <property type="component" value="Unassembled WGS sequence"/>
</dbReference>
<dbReference type="InterPro" id="IPR008183">
    <property type="entry name" value="Aldose_1/G6P_1-epimerase"/>
</dbReference>
<dbReference type="InterPro" id="IPR014718">
    <property type="entry name" value="GH-type_carb-bd"/>
</dbReference>
<dbReference type="UniPathway" id="UPA00242"/>
<comment type="caution">
    <text evidence="9">The sequence shown here is derived from an EMBL/GenBank/DDBJ whole genome shotgun (WGS) entry which is preliminary data.</text>
</comment>
<dbReference type="EMBL" id="AXZF01000029">
    <property type="protein sequence ID" value="ERT69304.1"/>
    <property type="molecule type" value="Genomic_DNA"/>
</dbReference>
<dbReference type="GO" id="GO:0004034">
    <property type="term" value="F:aldose 1-epimerase activity"/>
    <property type="evidence" value="ECO:0007669"/>
    <property type="project" value="UniProtKB-EC"/>
</dbReference>
<name>U7VDU1_9FUSO</name>
<keyword evidence="5" id="KW-0119">Carbohydrate metabolism</keyword>
<feature type="binding site" evidence="7">
    <location>
        <position position="249"/>
    </location>
    <ligand>
        <name>beta-D-galactose</name>
        <dbReference type="ChEBI" id="CHEBI:27667"/>
    </ligand>
</feature>
<dbReference type="PANTHER" id="PTHR10091">
    <property type="entry name" value="ALDOSE-1-EPIMERASE"/>
    <property type="match status" value="1"/>
</dbReference>
<dbReference type="GO" id="GO:0030246">
    <property type="term" value="F:carbohydrate binding"/>
    <property type="evidence" value="ECO:0007669"/>
    <property type="project" value="InterPro"/>
</dbReference>
<sequence length="334" mass="38314">MKLNITEFGTTFNGEEVFLYNLKNEFVDLEIISLGGIIKSLKTSDKNGNFENIVLGYKTLGEYEKNEYFYGCITGRVAGRTKDGILKIGNKIYELQKNNGGNNLHGGPNGLNAKVWKGDAKVSDNKGILTLTYKSPHLENGFPGEVDFKVIYTLEKNELKIEYFGDSDRDTYINLTNHSYFNLSGEAKYDIKEQFLKVNAEGYGWVDENTVPLKMEREDNFVNFENFQKLGDILQLSHKQVEIVGGGIDHPFELSKKYNFDIELKDEESGRNIKVKSSEPVAVIYTGNFLDKKHNGICFEMQDYPDIFNFMPEKAKIYNNKIEYYTYTTFEFNN</sequence>
<proteinExistence type="inferred from homology"/>
<feature type="active site" description="Proton donor" evidence="6">
    <location>
        <position position="178"/>
    </location>
</feature>
<dbReference type="PATRIC" id="fig|1319815.3.peg.781"/>
<evidence type="ECO:0000256" key="4">
    <source>
        <dbReference type="ARBA" id="ARBA00014165"/>
    </source>
</evidence>
<dbReference type="GO" id="GO:0005737">
    <property type="term" value="C:cytoplasm"/>
    <property type="evidence" value="ECO:0007669"/>
    <property type="project" value="TreeGrafter"/>
</dbReference>
<evidence type="ECO:0000256" key="6">
    <source>
        <dbReference type="PIRSR" id="PIRSR005096-1"/>
    </source>
</evidence>